<sequence length="137" mass="15009">MFYFIDPMYATPPVAPPAIERVMTPPPAPVLPKGWQWGKPTKALPSPQPPMPMNPYAAHRFAVCMGFANEKAPVCLPEQVSRPTWTVVSWKNLAPRKIVGTQKEVAATVERALAAAGIHHFSITAYDAIHVIVALQD</sequence>
<proteinExistence type="predicted"/>
<name>A0A2Z6IGZ6_ACIFI</name>
<accession>A0A2Z6IGZ6</accession>
<dbReference type="AlphaFoldDB" id="A0A2Z6IGZ6"/>
<evidence type="ECO:0000313" key="2">
    <source>
        <dbReference type="Proteomes" id="UP000280188"/>
    </source>
</evidence>
<gene>
    <name evidence="1" type="ORF">AFERRID_00250</name>
</gene>
<dbReference type="Proteomes" id="UP000280188">
    <property type="component" value="Chromosome"/>
</dbReference>
<dbReference type="RefSeq" id="WP_126604084.1">
    <property type="nucleotide sequence ID" value="NZ_AP018795.1"/>
</dbReference>
<reference evidence="1 2" key="1">
    <citation type="journal article" date="2018" name="Microbiol. Resour. Announc.">
        <title>Complete Genome Sequence of Acidithiobacillus ferridurans JCM 18981.</title>
        <authorList>
            <person name="Miyauchi T."/>
            <person name="Kouzuma A."/>
            <person name="Abe T."/>
            <person name="Watanabe K."/>
        </authorList>
    </citation>
    <scope>NUCLEOTIDE SEQUENCE [LARGE SCALE GENOMIC DNA]</scope>
    <source>
        <strain evidence="2">ATCC 33020 / DSM 29468 / JCM 18981 / 11Fe</strain>
    </source>
</reference>
<keyword evidence="2" id="KW-1185">Reference proteome</keyword>
<protein>
    <submittedName>
        <fullName evidence="1">Uncharacterized protein</fullName>
    </submittedName>
</protein>
<dbReference type="EMBL" id="AP018795">
    <property type="protein sequence ID" value="BBF63807.1"/>
    <property type="molecule type" value="Genomic_DNA"/>
</dbReference>
<dbReference type="KEGG" id="afj:AFERRID_00250"/>
<organism evidence="1 2">
    <name type="scientific">Acidithiobacillus ferridurans</name>
    <dbReference type="NCBI Taxonomy" id="1232575"/>
    <lineage>
        <taxon>Bacteria</taxon>
        <taxon>Pseudomonadati</taxon>
        <taxon>Pseudomonadota</taxon>
        <taxon>Acidithiobacillia</taxon>
        <taxon>Acidithiobacillales</taxon>
        <taxon>Acidithiobacillaceae</taxon>
        <taxon>Acidithiobacillus</taxon>
    </lineage>
</organism>
<evidence type="ECO:0000313" key="1">
    <source>
        <dbReference type="EMBL" id="BBF63807.1"/>
    </source>
</evidence>